<feature type="active site" description="Charge relay system" evidence="5">
    <location>
        <position position="411"/>
    </location>
</feature>
<protein>
    <submittedName>
        <fullName evidence="9">S8 family serine peptidase</fullName>
    </submittedName>
</protein>
<dbReference type="InterPro" id="IPR023828">
    <property type="entry name" value="Peptidase_S8_Ser-AS"/>
</dbReference>
<dbReference type="PANTHER" id="PTHR43399">
    <property type="entry name" value="SUBTILISIN-RELATED"/>
    <property type="match status" value="1"/>
</dbReference>
<keyword evidence="4 5" id="KW-0720">Serine protease</keyword>
<dbReference type="PROSITE" id="PS00137">
    <property type="entry name" value="SUBTILASE_HIS"/>
    <property type="match status" value="1"/>
</dbReference>
<evidence type="ECO:0000256" key="3">
    <source>
        <dbReference type="ARBA" id="ARBA00022801"/>
    </source>
</evidence>
<dbReference type="InterPro" id="IPR023827">
    <property type="entry name" value="Peptidase_S8_Asp-AS"/>
</dbReference>
<evidence type="ECO:0000256" key="4">
    <source>
        <dbReference type="ARBA" id="ARBA00022825"/>
    </source>
</evidence>
<dbReference type="SUPFAM" id="SSF52743">
    <property type="entry name" value="Subtilisin-like"/>
    <property type="match status" value="1"/>
</dbReference>
<proteinExistence type="inferred from homology"/>
<dbReference type="Proteomes" id="UP001458415">
    <property type="component" value="Unassembled WGS sequence"/>
</dbReference>
<dbReference type="PROSITE" id="PS51892">
    <property type="entry name" value="SUBTILASE"/>
    <property type="match status" value="1"/>
</dbReference>
<dbReference type="Pfam" id="PF00082">
    <property type="entry name" value="Peptidase_S8"/>
    <property type="match status" value="1"/>
</dbReference>
<evidence type="ECO:0000313" key="10">
    <source>
        <dbReference type="Proteomes" id="UP001458415"/>
    </source>
</evidence>
<keyword evidence="10" id="KW-1185">Reference proteome</keyword>
<dbReference type="Gene3D" id="3.40.50.200">
    <property type="entry name" value="Peptidase S8/S53 domain"/>
    <property type="match status" value="1"/>
</dbReference>
<reference evidence="9 10" key="1">
    <citation type="submission" date="2024-06" db="EMBL/GenBank/DDBJ databases">
        <title>The Natural Products Discovery Center: Release of the First 8490 Sequenced Strains for Exploring Actinobacteria Biosynthetic Diversity.</title>
        <authorList>
            <person name="Kalkreuter E."/>
            <person name="Kautsar S.A."/>
            <person name="Yang D."/>
            <person name="Bader C.D."/>
            <person name="Teijaro C.N."/>
            <person name="Fluegel L."/>
            <person name="Davis C.M."/>
            <person name="Simpson J.R."/>
            <person name="Lauterbach L."/>
            <person name="Steele A.D."/>
            <person name="Gui C."/>
            <person name="Meng S."/>
            <person name="Li G."/>
            <person name="Viehrig K."/>
            <person name="Ye F."/>
            <person name="Su P."/>
            <person name="Kiefer A.F."/>
            <person name="Nichols A."/>
            <person name="Cepeda A.J."/>
            <person name="Yan W."/>
            <person name="Fan B."/>
            <person name="Jiang Y."/>
            <person name="Adhikari A."/>
            <person name="Zheng C.-J."/>
            <person name="Schuster L."/>
            <person name="Cowan T.M."/>
            <person name="Smanski M.J."/>
            <person name="Chevrette M.G."/>
            <person name="De Carvalho L.P.S."/>
            <person name="Shen B."/>
        </authorList>
    </citation>
    <scope>NUCLEOTIDE SEQUENCE [LARGE SCALE GENOMIC DNA]</scope>
    <source>
        <strain evidence="9 10">NPDC000634</strain>
    </source>
</reference>
<feature type="domain" description="Peptidase S8/S53" evidence="8">
    <location>
        <begin position="197"/>
        <end position="448"/>
    </location>
</feature>
<evidence type="ECO:0000256" key="5">
    <source>
        <dbReference type="PROSITE-ProRule" id="PRU01240"/>
    </source>
</evidence>
<organism evidence="9 10">
    <name type="scientific">Streptomyces carpinensis</name>
    <dbReference type="NCBI Taxonomy" id="66369"/>
    <lineage>
        <taxon>Bacteria</taxon>
        <taxon>Bacillati</taxon>
        <taxon>Actinomycetota</taxon>
        <taxon>Actinomycetes</taxon>
        <taxon>Kitasatosporales</taxon>
        <taxon>Streptomycetaceae</taxon>
        <taxon>Streptomyces</taxon>
    </lineage>
</organism>
<feature type="region of interest" description="Disordered" evidence="7">
    <location>
        <begin position="144"/>
        <end position="164"/>
    </location>
</feature>
<evidence type="ECO:0000259" key="8">
    <source>
        <dbReference type="Pfam" id="PF00082"/>
    </source>
</evidence>
<dbReference type="InterPro" id="IPR036852">
    <property type="entry name" value="Peptidase_S8/S53_dom_sf"/>
</dbReference>
<dbReference type="PROSITE" id="PS00138">
    <property type="entry name" value="SUBTILASE_SER"/>
    <property type="match status" value="1"/>
</dbReference>
<gene>
    <name evidence="9" type="ORF">ABT317_47280</name>
</gene>
<dbReference type="InterPro" id="IPR022398">
    <property type="entry name" value="Peptidase_S8_His-AS"/>
</dbReference>
<feature type="non-terminal residue" evidence="9">
    <location>
        <position position="1"/>
    </location>
</feature>
<feature type="non-terminal residue" evidence="9">
    <location>
        <position position="533"/>
    </location>
</feature>
<keyword evidence="2 5" id="KW-0645">Protease</keyword>
<comment type="similarity">
    <text evidence="1 5 6">Belongs to the peptidase S8 family.</text>
</comment>
<dbReference type="InterPro" id="IPR051048">
    <property type="entry name" value="Peptidase_S8/S53_subtilisin"/>
</dbReference>
<evidence type="ECO:0000256" key="1">
    <source>
        <dbReference type="ARBA" id="ARBA00011073"/>
    </source>
</evidence>
<feature type="active site" description="Charge relay system" evidence="5">
    <location>
        <position position="238"/>
    </location>
</feature>
<evidence type="ECO:0000256" key="7">
    <source>
        <dbReference type="SAM" id="MobiDB-lite"/>
    </source>
</evidence>
<dbReference type="InterPro" id="IPR000209">
    <property type="entry name" value="Peptidase_S8/S53_dom"/>
</dbReference>
<comment type="caution">
    <text evidence="9">The sequence shown here is derived from an EMBL/GenBank/DDBJ whole genome shotgun (WGS) entry which is preliminary data.</text>
</comment>
<evidence type="ECO:0000256" key="6">
    <source>
        <dbReference type="RuleBase" id="RU003355"/>
    </source>
</evidence>
<name>A0ABV1WJU3_9ACTN</name>
<feature type="compositionally biased region" description="Polar residues" evidence="7">
    <location>
        <begin position="153"/>
        <end position="162"/>
    </location>
</feature>
<dbReference type="PANTHER" id="PTHR43399:SF4">
    <property type="entry name" value="CELL WALL-ASSOCIATED PROTEASE"/>
    <property type="match status" value="1"/>
</dbReference>
<dbReference type="PRINTS" id="PR00723">
    <property type="entry name" value="SUBTILISIN"/>
</dbReference>
<accession>A0ABV1WJU3</accession>
<dbReference type="PROSITE" id="PS00136">
    <property type="entry name" value="SUBTILASE_ASP"/>
    <property type="match status" value="1"/>
</dbReference>
<keyword evidence="3 5" id="KW-0378">Hydrolase</keyword>
<evidence type="ECO:0000313" key="9">
    <source>
        <dbReference type="EMBL" id="MER6984354.1"/>
    </source>
</evidence>
<evidence type="ECO:0000256" key="2">
    <source>
        <dbReference type="ARBA" id="ARBA00022670"/>
    </source>
</evidence>
<feature type="region of interest" description="Disordered" evidence="7">
    <location>
        <begin position="229"/>
        <end position="259"/>
    </location>
</feature>
<dbReference type="EMBL" id="JBEPCU010001778">
    <property type="protein sequence ID" value="MER6984354.1"/>
    <property type="molecule type" value="Genomic_DNA"/>
</dbReference>
<sequence>APRAKAGTPDGARTVTLVTGDKVTVTDLGGGRKTVTVRRPAGATGAVRTQVAGGTVTVVPDEARPYLRAGRLDPRLFDVSALLRQGLGDASTGELPLIVTYGKGARVETPRGAEPTRNLASVHGAAVEAGKGRVFWRSFTGKGNRESAVHGTAQDSRSTTPASGIDKVWLDGRVTADMAESNARIGTQTAWEAGLTGKGVTVAVLDTGVDASHPDLAGRVSQAKSFVDGEDTADRNGHGTHVTSTVGGSGTASDGKEKGVAPDATLAVGKVLDDQGSGSESQIIAGMEWAARDVHARIVSMSLGSTEPSDGTDPMAQAVDTLSKETGALFVVAAGNIGAPSSIGSPGAADAALTVGAVDSADQAAYFTSAGPRFGDHALKPDLSAPGVDILAARSQLTEGSGYYTSMSGTSMATPHVAGVAALLAQEHPDWSGALLKDALMSTTKRLDAPAYVLGAGRLSVPDAVGAQITATGSADLGFYRWPYPANKPVTRTLTYTNSSDHEIRLELSVQGAPDGVATLAASTLTVPAHGCA</sequence>
<dbReference type="InterPro" id="IPR015500">
    <property type="entry name" value="Peptidase_S8_subtilisin-rel"/>
</dbReference>
<feature type="active site" description="Charge relay system" evidence="5">
    <location>
        <position position="206"/>
    </location>
</feature>